<dbReference type="GO" id="GO:0000156">
    <property type="term" value="F:phosphorelay response regulator activity"/>
    <property type="evidence" value="ECO:0007669"/>
    <property type="project" value="TreeGrafter"/>
</dbReference>
<dbReference type="PANTHER" id="PTHR48111:SF22">
    <property type="entry name" value="REGULATOR OF RPOS"/>
    <property type="match status" value="1"/>
</dbReference>
<evidence type="ECO:0000256" key="4">
    <source>
        <dbReference type="ARBA" id="ARBA00023015"/>
    </source>
</evidence>
<dbReference type="GO" id="GO:0032993">
    <property type="term" value="C:protein-DNA complex"/>
    <property type="evidence" value="ECO:0007669"/>
    <property type="project" value="TreeGrafter"/>
</dbReference>
<keyword evidence="3" id="KW-0902">Two-component regulatory system</keyword>
<evidence type="ECO:0000259" key="11">
    <source>
        <dbReference type="PROSITE" id="PS51755"/>
    </source>
</evidence>
<evidence type="ECO:0000256" key="2">
    <source>
        <dbReference type="ARBA" id="ARBA00022553"/>
    </source>
</evidence>
<evidence type="ECO:0000259" key="10">
    <source>
        <dbReference type="PROSITE" id="PS50110"/>
    </source>
</evidence>
<evidence type="ECO:0000256" key="1">
    <source>
        <dbReference type="ARBA" id="ARBA00018672"/>
    </source>
</evidence>
<keyword evidence="6" id="KW-0804">Transcription</keyword>
<protein>
    <recommendedName>
        <fullName evidence="1">Stage 0 sporulation protein A homolog</fullName>
    </recommendedName>
</protein>
<dbReference type="GO" id="GO:0006355">
    <property type="term" value="P:regulation of DNA-templated transcription"/>
    <property type="evidence" value="ECO:0007669"/>
    <property type="project" value="InterPro"/>
</dbReference>
<evidence type="ECO:0000256" key="6">
    <source>
        <dbReference type="ARBA" id="ARBA00023163"/>
    </source>
</evidence>
<evidence type="ECO:0000256" key="8">
    <source>
        <dbReference type="PROSITE-ProRule" id="PRU00169"/>
    </source>
</evidence>
<feature type="domain" description="OmpR/PhoB-type" evidence="11">
    <location>
        <begin position="133"/>
        <end position="230"/>
    </location>
</feature>
<feature type="DNA-binding region" description="OmpR/PhoB-type" evidence="9">
    <location>
        <begin position="133"/>
        <end position="230"/>
    </location>
</feature>
<dbReference type="InterPro" id="IPR039420">
    <property type="entry name" value="WalR-like"/>
</dbReference>
<dbReference type="Pfam" id="PF00072">
    <property type="entry name" value="Response_reg"/>
    <property type="match status" value="1"/>
</dbReference>
<dbReference type="Gene3D" id="3.40.50.2300">
    <property type="match status" value="1"/>
</dbReference>
<dbReference type="Pfam" id="PF00486">
    <property type="entry name" value="Trans_reg_C"/>
    <property type="match status" value="1"/>
</dbReference>
<dbReference type="PANTHER" id="PTHR48111">
    <property type="entry name" value="REGULATOR OF RPOS"/>
    <property type="match status" value="1"/>
</dbReference>
<evidence type="ECO:0000256" key="9">
    <source>
        <dbReference type="PROSITE-ProRule" id="PRU01091"/>
    </source>
</evidence>
<name>A0A9D1AN00_9FIRM</name>
<dbReference type="GO" id="GO:0005829">
    <property type="term" value="C:cytosol"/>
    <property type="evidence" value="ECO:0007669"/>
    <property type="project" value="TreeGrafter"/>
</dbReference>
<dbReference type="InterPro" id="IPR001789">
    <property type="entry name" value="Sig_transdc_resp-reg_receiver"/>
</dbReference>
<dbReference type="FunFam" id="1.10.10.10:FF:000018">
    <property type="entry name" value="DNA-binding response regulator ResD"/>
    <property type="match status" value="1"/>
</dbReference>
<dbReference type="InterPro" id="IPR011006">
    <property type="entry name" value="CheY-like_superfamily"/>
</dbReference>
<feature type="modified residue" description="4-aspartylphosphate" evidence="8">
    <location>
        <position position="52"/>
    </location>
</feature>
<dbReference type="PROSITE" id="PS50110">
    <property type="entry name" value="RESPONSE_REGULATORY"/>
    <property type="match status" value="1"/>
</dbReference>
<comment type="caution">
    <text evidence="12">The sequence shown here is derived from an EMBL/GenBank/DDBJ whole genome shotgun (WGS) entry which is preliminary data.</text>
</comment>
<dbReference type="Proteomes" id="UP000824242">
    <property type="component" value="Unassembled WGS sequence"/>
</dbReference>
<keyword evidence="5 9" id="KW-0238">DNA-binding</keyword>
<dbReference type="SMART" id="SM00448">
    <property type="entry name" value="REC"/>
    <property type="match status" value="1"/>
</dbReference>
<dbReference type="PROSITE" id="PS51755">
    <property type="entry name" value="OMPR_PHOB"/>
    <property type="match status" value="1"/>
</dbReference>
<dbReference type="SUPFAM" id="SSF52172">
    <property type="entry name" value="CheY-like"/>
    <property type="match status" value="1"/>
</dbReference>
<sequence length="239" mass="27016">MNRILLVEDDCDLAHITEIFLTHAGYTVDIASTCAQAVSLLNQTAYQLVLLDSLLPDGKGNSLCPLIREKDGLCPIIFLSCLDDSSSIISALEHGGDDYMVKPFKHVELLARIQANLRKREAYEAHRKKQEKPHLYEFSTFTIDTDLREVRRDGTVVPLSNIEYDLLLYLVRHPDTLLLYDELYENVWNSSSFGDTRTVMVHISSLRKKIGADRTGVIRTVRGAGYVFHDTQNTEGESL</sequence>
<dbReference type="InterPro" id="IPR036388">
    <property type="entry name" value="WH-like_DNA-bd_sf"/>
</dbReference>
<comment type="function">
    <text evidence="7">May play the central regulatory role in sporulation. It may be an element of the effector pathway responsible for the activation of sporulation genes in response to nutritional stress. Spo0A may act in concert with spo0H (a sigma factor) to control the expression of some genes that are critical to the sporulation process.</text>
</comment>
<proteinExistence type="predicted"/>
<dbReference type="SMART" id="SM00862">
    <property type="entry name" value="Trans_reg_C"/>
    <property type="match status" value="1"/>
</dbReference>
<evidence type="ECO:0000256" key="7">
    <source>
        <dbReference type="ARBA" id="ARBA00024867"/>
    </source>
</evidence>
<evidence type="ECO:0000313" key="13">
    <source>
        <dbReference type="Proteomes" id="UP000824242"/>
    </source>
</evidence>
<dbReference type="Gene3D" id="1.10.10.10">
    <property type="entry name" value="Winged helix-like DNA-binding domain superfamily/Winged helix DNA-binding domain"/>
    <property type="match status" value="1"/>
</dbReference>
<gene>
    <name evidence="12" type="ORF">IAB89_06935</name>
</gene>
<dbReference type="CDD" id="cd00383">
    <property type="entry name" value="trans_reg_C"/>
    <property type="match status" value="1"/>
</dbReference>
<keyword evidence="4" id="KW-0805">Transcription regulation</keyword>
<keyword evidence="2 8" id="KW-0597">Phosphoprotein</keyword>
<organism evidence="12 13">
    <name type="scientific">Candidatus Caccousia avicola</name>
    <dbReference type="NCBI Taxonomy" id="2840721"/>
    <lineage>
        <taxon>Bacteria</taxon>
        <taxon>Bacillati</taxon>
        <taxon>Bacillota</taxon>
        <taxon>Clostridia</taxon>
        <taxon>Eubacteriales</taxon>
        <taxon>Oscillospiraceae</taxon>
        <taxon>Oscillospiraceae incertae sedis</taxon>
        <taxon>Candidatus Caccousia</taxon>
    </lineage>
</organism>
<dbReference type="AlphaFoldDB" id="A0A9D1AN00"/>
<feature type="domain" description="Response regulatory" evidence="10">
    <location>
        <begin position="3"/>
        <end position="117"/>
    </location>
</feature>
<evidence type="ECO:0000256" key="3">
    <source>
        <dbReference type="ARBA" id="ARBA00023012"/>
    </source>
</evidence>
<accession>A0A9D1AN00</accession>
<reference evidence="12" key="2">
    <citation type="journal article" date="2021" name="PeerJ">
        <title>Extensive microbial diversity within the chicken gut microbiome revealed by metagenomics and culture.</title>
        <authorList>
            <person name="Gilroy R."/>
            <person name="Ravi A."/>
            <person name="Getino M."/>
            <person name="Pursley I."/>
            <person name="Horton D.L."/>
            <person name="Alikhan N.F."/>
            <person name="Baker D."/>
            <person name="Gharbi K."/>
            <person name="Hall N."/>
            <person name="Watson M."/>
            <person name="Adriaenssens E.M."/>
            <person name="Foster-Nyarko E."/>
            <person name="Jarju S."/>
            <person name="Secka A."/>
            <person name="Antonio M."/>
            <person name="Oren A."/>
            <person name="Chaudhuri R.R."/>
            <person name="La Ragione R."/>
            <person name="Hildebrand F."/>
            <person name="Pallen M.J."/>
        </authorList>
    </citation>
    <scope>NUCLEOTIDE SEQUENCE</scope>
    <source>
        <strain evidence="12">ChiSxjej1B13-7958</strain>
    </source>
</reference>
<reference evidence="12" key="1">
    <citation type="submission" date="2020-10" db="EMBL/GenBank/DDBJ databases">
        <authorList>
            <person name="Gilroy R."/>
        </authorList>
    </citation>
    <scope>NUCLEOTIDE SEQUENCE</scope>
    <source>
        <strain evidence="12">ChiSxjej1B13-7958</strain>
    </source>
</reference>
<evidence type="ECO:0000313" key="12">
    <source>
        <dbReference type="EMBL" id="HIR47379.1"/>
    </source>
</evidence>
<dbReference type="InterPro" id="IPR001867">
    <property type="entry name" value="OmpR/PhoB-type_DNA-bd"/>
</dbReference>
<dbReference type="EMBL" id="DVGZ01000073">
    <property type="protein sequence ID" value="HIR47379.1"/>
    <property type="molecule type" value="Genomic_DNA"/>
</dbReference>
<dbReference type="SUPFAM" id="SSF46894">
    <property type="entry name" value="C-terminal effector domain of the bipartite response regulators"/>
    <property type="match status" value="1"/>
</dbReference>
<dbReference type="InterPro" id="IPR016032">
    <property type="entry name" value="Sig_transdc_resp-reg_C-effctor"/>
</dbReference>
<evidence type="ECO:0000256" key="5">
    <source>
        <dbReference type="ARBA" id="ARBA00023125"/>
    </source>
</evidence>
<dbReference type="GO" id="GO:0000976">
    <property type="term" value="F:transcription cis-regulatory region binding"/>
    <property type="evidence" value="ECO:0007669"/>
    <property type="project" value="TreeGrafter"/>
</dbReference>